<dbReference type="GeneID" id="111009379"/>
<feature type="region of interest" description="Disordered" evidence="1">
    <location>
        <begin position="82"/>
        <end position="125"/>
    </location>
</feature>
<evidence type="ECO:0000313" key="2">
    <source>
        <dbReference type="Proteomes" id="UP000504603"/>
    </source>
</evidence>
<gene>
    <name evidence="3" type="primary">LOC111009379</name>
</gene>
<dbReference type="CDD" id="cd02980">
    <property type="entry name" value="TRX_Fd_family"/>
    <property type="match status" value="1"/>
</dbReference>
<name>A0A6J1CA81_MOMCH</name>
<dbReference type="OrthoDB" id="913780at2759"/>
<dbReference type="Proteomes" id="UP000504603">
    <property type="component" value="Unplaced"/>
</dbReference>
<organism evidence="2 3">
    <name type="scientific">Momordica charantia</name>
    <name type="common">Bitter gourd</name>
    <name type="synonym">Balsam pear</name>
    <dbReference type="NCBI Taxonomy" id="3673"/>
    <lineage>
        <taxon>Eukaryota</taxon>
        <taxon>Viridiplantae</taxon>
        <taxon>Streptophyta</taxon>
        <taxon>Embryophyta</taxon>
        <taxon>Tracheophyta</taxon>
        <taxon>Spermatophyta</taxon>
        <taxon>Magnoliopsida</taxon>
        <taxon>eudicotyledons</taxon>
        <taxon>Gunneridae</taxon>
        <taxon>Pentapetalae</taxon>
        <taxon>rosids</taxon>
        <taxon>fabids</taxon>
        <taxon>Cucurbitales</taxon>
        <taxon>Cucurbitaceae</taxon>
        <taxon>Momordiceae</taxon>
        <taxon>Momordica</taxon>
    </lineage>
</organism>
<feature type="region of interest" description="Disordered" evidence="1">
    <location>
        <begin position="150"/>
        <end position="194"/>
    </location>
</feature>
<feature type="compositionally biased region" description="Polar residues" evidence="1">
    <location>
        <begin position="150"/>
        <end position="180"/>
    </location>
</feature>
<feature type="compositionally biased region" description="Basic residues" evidence="1">
    <location>
        <begin position="90"/>
        <end position="102"/>
    </location>
</feature>
<evidence type="ECO:0000256" key="1">
    <source>
        <dbReference type="SAM" id="MobiDB-lite"/>
    </source>
</evidence>
<dbReference type="AlphaFoldDB" id="A0A6J1CA81"/>
<protein>
    <submittedName>
        <fullName evidence="3">Diacylglycerol O-acyltransferase 3, cytosolic</fullName>
    </submittedName>
</protein>
<keyword evidence="2" id="KW-1185">Reference proteome</keyword>
<dbReference type="KEGG" id="mcha:111009379"/>
<dbReference type="InterPro" id="IPR036249">
    <property type="entry name" value="Thioredoxin-like_sf"/>
</dbReference>
<dbReference type="RefSeq" id="XP_022138132.1">
    <property type="nucleotide sequence ID" value="XM_022282440.1"/>
</dbReference>
<dbReference type="Gene3D" id="3.40.30.10">
    <property type="entry name" value="Glutaredoxin"/>
    <property type="match status" value="1"/>
</dbReference>
<sequence>MNSRFGHLQYYVGPRCHGKLKKEKEEVKRKLKLLRGLSGELSAASQSGSVFHFGDVLVGEFQGKHISVEETREALGRRLQQLKSEEKEQKRKRKLEKTKMRAARVQTNHNSSSSSSSESSDNEGNVINTSYQIRKALSLSQPFPDQWATNAIQGSTLPSPLRTQQHGSQRATNAIQGSTLPSPPQTRLPGSNVENGRRVEVCMGNKCRKGGAGELMEEFEKVMGVEGAVCGCKCMGKCRDGPNVRVCGSLDTVNQSPLCIGVGLEDVDRIVADILGQPHKHSTFAPATATS</sequence>
<reference evidence="3" key="1">
    <citation type="submission" date="2025-08" db="UniProtKB">
        <authorList>
            <consortium name="RefSeq"/>
        </authorList>
    </citation>
    <scope>IDENTIFICATION</scope>
</reference>
<evidence type="ECO:0000313" key="3">
    <source>
        <dbReference type="RefSeq" id="XP_022138132.1"/>
    </source>
</evidence>
<dbReference type="SUPFAM" id="SSF52833">
    <property type="entry name" value="Thioredoxin-like"/>
    <property type="match status" value="1"/>
</dbReference>
<proteinExistence type="predicted"/>
<accession>A0A6J1CA81</accession>